<evidence type="ECO:0000256" key="4">
    <source>
        <dbReference type="ARBA" id="ARBA00022759"/>
    </source>
</evidence>
<dbReference type="EMBL" id="JBFDAA010000007">
    <property type="protein sequence ID" value="KAL1130893.1"/>
    <property type="molecule type" value="Genomic_DNA"/>
</dbReference>
<dbReference type="GO" id="GO:0016787">
    <property type="term" value="F:hydrolase activity"/>
    <property type="evidence" value="ECO:0007669"/>
    <property type="project" value="UniProtKB-KW"/>
</dbReference>
<evidence type="ECO:0000313" key="14">
    <source>
        <dbReference type="Proteomes" id="UP001558652"/>
    </source>
</evidence>
<keyword evidence="14" id="KW-1185">Reference proteome</keyword>
<keyword evidence="9" id="KW-0539">Nucleus</keyword>
<dbReference type="GO" id="GO:0005634">
    <property type="term" value="C:nucleus"/>
    <property type="evidence" value="ECO:0007669"/>
    <property type="project" value="UniProtKB-SubCell"/>
</dbReference>
<evidence type="ECO:0000256" key="3">
    <source>
        <dbReference type="ARBA" id="ARBA00022722"/>
    </source>
</evidence>
<dbReference type="CDD" id="cd20078">
    <property type="entry name" value="XPF_nuclease_XPF_euk"/>
    <property type="match status" value="1"/>
</dbReference>
<dbReference type="PANTHER" id="PTHR10150:SF0">
    <property type="entry name" value="DNA REPAIR ENDONUCLEASE XPF"/>
    <property type="match status" value="1"/>
</dbReference>
<keyword evidence="7" id="KW-0238">DNA-binding</keyword>
<dbReference type="FunFam" id="3.40.50.10130:FF:000002">
    <property type="entry name" value="DNA repair endonuclease XPF"/>
    <property type="match status" value="1"/>
</dbReference>
<evidence type="ECO:0000256" key="5">
    <source>
        <dbReference type="ARBA" id="ARBA00022763"/>
    </source>
</evidence>
<dbReference type="GO" id="GO:0003677">
    <property type="term" value="F:DNA binding"/>
    <property type="evidence" value="ECO:0007669"/>
    <property type="project" value="UniProtKB-KW"/>
</dbReference>
<feature type="domain" description="ERCC4" evidence="12">
    <location>
        <begin position="580"/>
        <end position="660"/>
    </location>
</feature>
<comment type="similarity">
    <text evidence="2">Belongs to the XPF family.</text>
</comment>
<evidence type="ECO:0000256" key="1">
    <source>
        <dbReference type="ARBA" id="ARBA00004123"/>
    </source>
</evidence>
<comment type="subcellular location">
    <subcellularLocation>
        <location evidence="1">Nucleus</location>
    </subcellularLocation>
</comment>
<dbReference type="InterPro" id="IPR011335">
    <property type="entry name" value="Restrct_endonuc-II-like"/>
</dbReference>
<dbReference type="InterPro" id="IPR006166">
    <property type="entry name" value="ERCC4_domain"/>
</dbReference>
<dbReference type="GO" id="GO:0004519">
    <property type="term" value="F:endonuclease activity"/>
    <property type="evidence" value="ECO:0007669"/>
    <property type="project" value="UniProtKB-KW"/>
</dbReference>
<dbReference type="Gene3D" id="3.40.50.10130">
    <property type="match status" value="1"/>
</dbReference>
<evidence type="ECO:0000256" key="9">
    <source>
        <dbReference type="ARBA" id="ARBA00023242"/>
    </source>
</evidence>
<dbReference type="Proteomes" id="UP001558652">
    <property type="component" value="Unassembled WGS sequence"/>
</dbReference>
<reference evidence="13 14" key="1">
    <citation type="submission" date="2024-07" db="EMBL/GenBank/DDBJ databases">
        <title>Chromosome-level genome assembly of the water stick insect Ranatra chinensis (Heteroptera: Nepidae).</title>
        <authorList>
            <person name="Liu X."/>
        </authorList>
    </citation>
    <scope>NUCLEOTIDE SEQUENCE [LARGE SCALE GENOMIC DNA]</scope>
    <source>
        <strain evidence="13">Cailab_2021Rc</strain>
        <tissue evidence="13">Muscle</tissue>
    </source>
</reference>
<evidence type="ECO:0000256" key="10">
    <source>
        <dbReference type="ARBA" id="ARBA00072370"/>
    </source>
</evidence>
<dbReference type="Pfam" id="PF02732">
    <property type="entry name" value="ERCC4"/>
    <property type="match status" value="1"/>
</dbReference>
<feature type="compositionally biased region" description="Basic residues" evidence="11">
    <location>
        <begin position="818"/>
        <end position="834"/>
    </location>
</feature>
<feature type="region of interest" description="Disordered" evidence="11">
    <location>
        <begin position="803"/>
        <end position="834"/>
    </location>
</feature>
<dbReference type="AlphaFoldDB" id="A0ABD0YHW9"/>
<dbReference type="InterPro" id="IPR047520">
    <property type="entry name" value="XPF_nuclease"/>
</dbReference>
<evidence type="ECO:0000256" key="2">
    <source>
        <dbReference type="ARBA" id="ARBA00010015"/>
    </source>
</evidence>
<protein>
    <recommendedName>
        <fullName evidence="10">DNA repair endonuclease XPF</fullName>
    </recommendedName>
</protein>
<keyword evidence="3" id="KW-0540">Nuclease</keyword>
<gene>
    <name evidence="13" type="ORF">AAG570_012134</name>
</gene>
<keyword evidence="4" id="KW-0255">Endonuclease</keyword>
<organism evidence="13 14">
    <name type="scientific">Ranatra chinensis</name>
    <dbReference type="NCBI Taxonomy" id="642074"/>
    <lineage>
        <taxon>Eukaryota</taxon>
        <taxon>Metazoa</taxon>
        <taxon>Ecdysozoa</taxon>
        <taxon>Arthropoda</taxon>
        <taxon>Hexapoda</taxon>
        <taxon>Insecta</taxon>
        <taxon>Pterygota</taxon>
        <taxon>Neoptera</taxon>
        <taxon>Paraneoptera</taxon>
        <taxon>Hemiptera</taxon>
        <taxon>Heteroptera</taxon>
        <taxon>Panheteroptera</taxon>
        <taxon>Nepomorpha</taxon>
        <taxon>Nepidae</taxon>
        <taxon>Ranatrinae</taxon>
        <taxon>Ranatra</taxon>
    </lineage>
</organism>
<dbReference type="PANTHER" id="PTHR10150">
    <property type="entry name" value="DNA REPAIR ENDONUCLEASE XPF"/>
    <property type="match status" value="1"/>
</dbReference>
<dbReference type="InterPro" id="IPR010994">
    <property type="entry name" value="RuvA_2-like"/>
</dbReference>
<proteinExistence type="inferred from homology"/>
<dbReference type="SMART" id="SM00891">
    <property type="entry name" value="ERCC4"/>
    <property type="match status" value="1"/>
</dbReference>
<evidence type="ECO:0000256" key="11">
    <source>
        <dbReference type="SAM" id="MobiDB-lite"/>
    </source>
</evidence>
<keyword evidence="5" id="KW-0227">DNA damage</keyword>
<evidence type="ECO:0000313" key="13">
    <source>
        <dbReference type="EMBL" id="KAL1130893.1"/>
    </source>
</evidence>
<feature type="compositionally biased region" description="Polar residues" evidence="11">
    <location>
        <begin position="805"/>
        <end position="816"/>
    </location>
</feature>
<evidence type="ECO:0000256" key="8">
    <source>
        <dbReference type="ARBA" id="ARBA00023204"/>
    </source>
</evidence>
<evidence type="ECO:0000256" key="7">
    <source>
        <dbReference type="ARBA" id="ARBA00023125"/>
    </source>
</evidence>
<dbReference type="Gene3D" id="1.10.150.20">
    <property type="entry name" value="5' to 3' exonuclease, C-terminal subdomain"/>
    <property type="match status" value="1"/>
</dbReference>
<comment type="caution">
    <text evidence="13">The sequence shown here is derived from an EMBL/GenBank/DDBJ whole genome shotgun (WGS) entry which is preliminary data.</text>
</comment>
<accession>A0ABD0YHW9</accession>
<name>A0ABD0YHW9_9HEMI</name>
<dbReference type="SUPFAM" id="SSF52980">
    <property type="entry name" value="Restriction endonuclease-like"/>
    <property type="match status" value="1"/>
</dbReference>
<dbReference type="SUPFAM" id="SSF47781">
    <property type="entry name" value="RuvA domain 2-like"/>
    <property type="match status" value="1"/>
</dbReference>
<evidence type="ECO:0000259" key="12">
    <source>
        <dbReference type="SMART" id="SM00891"/>
    </source>
</evidence>
<sequence length="834" mass="93926">MLEFENEMLLDVLNGDCLLVAAKGLSIETVVLNLIKVHCDPGNLVLVMGTTDPEEQYYLSELEKEGVTPLPKIISAEVGNNEREALYLGGGVMFISSRILVVDLLKGRVPISSITGIIVLRAHRILESYQEAFALRLYRQGNNSGFINAFSRSPYSFTSGLLKLERIMKTLFVTNLFLWPRFHATVTSTLKKKQPSVIELHVELTPAMNEIQTAALDLVHFCTKEIKRINPVLETEEITVENAISKSFYKQLQLQLDPVWHQLSAKTKQLVADLKILRAVLTNLTQSDCVRLHSFLMSLRTKEYTTRNSGWMILDSAETLFVKAKSRLFDSKLNLDPEWNPKWETLNEALKEIQNVNSANDGPKNVLILVESKSTVKQLKEYFIVGPKEMLLHSYYKLFGSDGLKKETNSITEEDEENSENFDAVTLTQSVDIENDCNSTFTECKEDLDSTKQPIIMIQQFKKDGDGLSLPKTLRELKPCAVIMYDVDISSIREIEIYQCSEVEKQIQVYFLIYGGSVEEQAYLTSLRKEKQAFEALIKEKAVIVVEDIKAGGGLARESCKLEQISTRKGGNPESKPTPKIIVDMREFRSELPGLIHKRGIDVEPVTLQIGDYILSPDMCVERKSISDLIGSLNSGRLYTQALAMTRFYAKPILLIEFDENKPFILLGRYYLSSDMSSSDIRAKLQLLTLHFPKLRLVWSPSPFASAQLFHELKEGREEPSAAVASSVGLEVGTSEDEKFEKYNIGIVDFVRKLPGVNSKNIRSLLEKGKSLNHLITLTQSELEDILGNSLNAELLFNALHKTSKPATDGSSSSNFRARGRGRGIGRRRRQETT</sequence>
<keyword evidence="6" id="KW-0378">Hydrolase</keyword>
<dbReference type="GO" id="GO:0006281">
    <property type="term" value="P:DNA repair"/>
    <property type="evidence" value="ECO:0007669"/>
    <property type="project" value="UniProtKB-KW"/>
</dbReference>
<evidence type="ECO:0000256" key="6">
    <source>
        <dbReference type="ARBA" id="ARBA00022801"/>
    </source>
</evidence>
<keyword evidence="8" id="KW-0234">DNA repair</keyword>